<feature type="compositionally biased region" description="Basic and acidic residues" evidence="2">
    <location>
        <begin position="304"/>
        <end position="341"/>
    </location>
</feature>
<feature type="region of interest" description="Disordered" evidence="2">
    <location>
        <begin position="1202"/>
        <end position="1289"/>
    </location>
</feature>
<keyword evidence="5" id="KW-1185">Reference proteome</keyword>
<feature type="region of interest" description="Disordered" evidence="2">
    <location>
        <begin position="1371"/>
        <end position="1397"/>
    </location>
</feature>
<feature type="region of interest" description="Disordered" evidence="2">
    <location>
        <begin position="144"/>
        <end position="475"/>
    </location>
</feature>
<evidence type="ECO:0000313" key="4">
    <source>
        <dbReference type="EMBL" id="RPA72354.1"/>
    </source>
</evidence>
<feature type="coiled-coil region" evidence="1">
    <location>
        <begin position="659"/>
        <end position="696"/>
    </location>
</feature>
<feature type="compositionally biased region" description="Low complexity" evidence="2">
    <location>
        <begin position="356"/>
        <end position="367"/>
    </location>
</feature>
<feature type="compositionally biased region" description="Low complexity" evidence="2">
    <location>
        <begin position="69"/>
        <end position="95"/>
    </location>
</feature>
<feature type="compositionally biased region" description="Polar residues" evidence="2">
    <location>
        <begin position="146"/>
        <end position="158"/>
    </location>
</feature>
<keyword evidence="3" id="KW-0812">Transmembrane</keyword>
<evidence type="ECO:0000256" key="3">
    <source>
        <dbReference type="SAM" id="Phobius"/>
    </source>
</evidence>
<sequence length="1470" mass="166031">MGRKEVFTPTDSDTDEGHDTSDDARSGGLDDGLEAVRKAGLSGRRSRDLETPSPAISDSYDVLELPGESSQRISAASASRASRASPSSSAASVSSTRPELHAEDPLSALVNTHEYIPRENLASRLRTELEERITENVCEAVDEAYSHQNEATHGTANSEGKGRSDLTDSEKDWTPTTSRCGSPHSQGSSFEPISIDSVTDSARENTPSVSSGSLSGSWSITYDEDGQPESSASQQEPYFEPHSIVYDHSGLSNEEWPPLSSPISDDKNGADDWEDVEEEHWSPVRIVRKSQDPVPMQWTDLPTEQERLADEADIQKRATKEHGRKQRLDSGEENVYEDHPGYEVSLPVWKNDIDDSTAASPSGSTSSQKKEAPPPRPDTPVVPALVRYKEFKKSLKAMREAKRREEKEKELAQNSADAGDSAEPKTPEKKAKRDKESKKTKKEKTSSSSKDKDKTTDEKSRLRTVARATAQPPQPTGYLPDGFLEMLLGGTVMLIVLGACYLCLTGFFFYVVPGEVLCKKEISAALSAHTATIKQNMSTSDSRRPQKVLVNFETVPCATLLAQDPENKENLFFIQFDGMCVTLSKGAMIYWAPEFNMRDMCGSEWVECPEGKSDRKMELMLPKNTSESVGYEVNVEKGEDAESTLEALRKADEMLLGRIEEYNRAREESAREKDELLALKEQLQKNQEEATILKADEPRLIWPVKQQSEPASATRALAKPDIGPLFELGKIPALQPLQPKNCNPWSISFSRRKGIERVCYDGSNDCYMVARKMVGAKVIDKPLYSADDKSKTYHFSSTDKSVHVCNANGEPWNEDDGRLADITIEDVKRWIEEAIDYNVIYPHLTKDQVINAMWSRVQAYRDLGKLKAESGRYDLSAEEEARIVELLICRYSLEDKRAGILDKHGRVVEMMLQWEPSMADELAREREELEPDRRERVERIGKEIDEILYTGKIPERKTTEKTSSERTLAEPDFGPFFRDLNRLRKERGQQELSIEDGLLLSSLLVRKYKIEEQRMTHEDLITRSLEAYLKQDPSFDIAEARKRHAEHPLLFEQEYIKIQQQIDELVSPQPTKQPTASTKTIQAGSSQEATDIPLVTEKDHLKRLTKEVLRELILEGLIDTSGQAKPDSKPDSTEPSLRSSILEELTSSSTPKEDTTYTKSAHQLTSNTDSIRPDGSTKASRWKTSGSYSYLRDKYKQMKDVVEKEKEKSMSRLEERRKARAERKAREREEKSESKKDRKTRREERRQRVREEWEKVSRRLRGDTDDDEPPADEKPDQHEEEDQEKGYMPCFLRHPLPSAKERKEYIACLNDFFRNQDPRDMGFGRYAAMAGQIGEFAMNAAVQRAEEVAQQALHRAEFMVGGILGSTFPYSTRKENSSIPREEPSHAGPGTTSSEQLSGYVQGARPTFMMIKKGKAGTTSSFKKWGFQEQSIGLSQMIDVVLNTLRYEIFIRKSLGDHSTHRDEISLLRP</sequence>
<feature type="compositionally biased region" description="Polar residues" evidence="2">
    <location>
        <begin position="174"/>
        <end position="207"/>
    </location>
</feature>
<feature type="compositionally biased region" description="Basic and acidic residues" evidence="2">
    <location>
        <begin position="1372"/>
        <end position="1385"/>
    </location>
</feature>
<organism evidence="4 5">
    <name type="scientific">Ascobolus immersus RN42</name>
    <dbReference type="NCBI Taxonomy" id="1160509"/>
    <lineage>
        <taxon>Eukaryota</taxon>
        <taxon>Fungi</taxon>
        <taxon>Dikarya</taxon>
        <taxon>Ascomycota</taxon>
        <taxon>Pezizomycotina</taxon>
        <taxon>Pezizomycetes</taxon>
        <taxon>Pezizales</taxon>
        <taxon>Ascobolaceae</taxon>
        <taxon>Ascobolus</taxon>
    </lineage>
</organism>
<feature type="compositionally biased region" description="Basic and acidic residues" evidence="2">
    <location>
        <begin position="422"/>
        <end position="461"/>
    </location>
</feature>
<reference evidence="4 5" key="1">
    <citation type="journal article" date="2018" name="Nat. Ecol. Evol.">
        <title>Pezizomycetes genomes reveal the molecular basis of ectomycorrhizal truffle lifestyle.</title>
        <authorList>
            <person name="Murat C."/>
            <person name="Payen T."/>
            <person name="Noel B."/>
            <person name="Kuo A."/>
            <person name="Morin E."/>
            <person name="Chen J."/>
            <person name="Kohler A."/>
            <person name="Krizsan K."/>
            <person name="Balestrini R."/>
            <person name="Da Silva C."/>
            <person name="Montanini B."/>
            <person name="Hainaut M."/>
            <person name="Levati E."/>
            <person name="Barry K.W."/>
            <person name="Belfiori B."/>
            <person name="Cichocki N."/>
            <person name="Clum A."/>
            <person name="Dockter R.B."/>
            <person name="Fauchery L."/>
            <person name="Guy J."/>
            <person name="Iotti M."/>
            <person name="Le Tacon F."/>
            <person name="Lindquist E.A."/>
            <person name="Lipzen A."/>
            <person name="Malagnac F."/>
            <person name="Mello A."/>
            <person name="Molinier V."/>
            <person name="Miyauchi S."/>
            <person name="Poulain J."/>
            <person name="Riccioni C."/>
            <person name="Rubini A."/>
            <person name="Sitrit Y."/>
            <person name="Splivallo R."/>
            <person name="Traeger S."/>
            <person name="Wang M."/>
            <person name="Zifcakova L."/>
            <person name="Wipf D."/>
            <person name="Zambonelli A."/>
            <person name="Paolocci F."/>
            <person name="Nowrousian M."/>
            <person name="Ottonello S."/>
            <person name="Baldrian P."/>
            <person name="Spatafora J.W."/>
            <person name="Henrissat B."/>
            <person name="Nagy L.G."/>
            <person name="Aury J.M."/>
            <person name="Wincker P."/>
            <person name="Grigoriev I.V."/>
            <person name="Bonfante P."/>
            <person name="Martin F.M."/>
        </authorList>
    </citation>
    <scope>NUCLEOTIDE SEQUENCE [LARGE SCALE GENOMIC DNA]</scope>
    <source>
        <strain evidence="4 5">RN42</strain>
    </source>
</reference>
<dbReference type="InterPro" id="IPR050899">
    <property type="entry name" value="DDRGK_domain-containing"/>
</dbReference>
<accession>A0A3N4HRQ0</accession>
<keyword evidence="1" id="KW-0175">Coiled coil</keyword>
<feature type="compositionally biased region" description="Basic and acidic residues" evidence="2">
    <location>
        <begin position="1202"/>
        <end position="1263"/>
    </location>
</feature>
<dbReference type="PANTHER" id="PTHR48176">
    <property type="entry name" value="DDRGK DOMAIN-CONTAINING PROTEIN 1"/>
    <property type="match status" value="1"/>
</dbReference>
<feature type="compositionally biased region" description="Basic and acidic residues" evidence="2">
    <location>
        <begin position="387"/>
        <end position="411"/>
    </location>
</feature>
<feature type="region of interest" description="Disordered" evidence="2">
    <location>
        <begin position="1"/>
        <end position="120"/>
    </location>
</feature>
<feature type="compositionally biased region" description="Low complexity" evidence="2">
    <location>
        <begin position="1136"/>
        <end position="1150"/>
    </location>
</feature>
<keyword evidence="3" id="KW-1133">Transmembrane helix</keyword>
<gene>
    <name evidence="4" type="ORF">BJ508DRAFT_314816</name>
</gene>
<feature type="compositionally biased region" description="Basic and acidic residues" evidence="2">
    <location>
        <begin position="15"/>
        <end position="25"/>
    </location>
</feature>
<proteinExistence type="predicted"/>
<feature type="compositionally biased region" description="Basic and acidic residues" evidence="2">
    <location>
        <begin position="160"/>
        <end position="173"/>
    </location>
</feature>
<protein>
    <submittedName>
        <fullName evidence="4">Uncharacterized protein</fullName>
    </submittedName>
</protein>
<feature type="transmembrane region" description="Helical" evidence="3">
    <location>
        <begin position="487"/>
        <end position="512"/>
    </location>
</feature>
<dbReference type="Proteomes" id="UP000275078">
    <property type="component" value="Unassembled WGS sequence"/>
</dbReference>
<dbReference type="EMBL" id="ML119865">
    <property type="protein sequence ID" value="RPA72354.1"/>
    <property type="molecule type" value="Genomic_DNA"/>
</dbReference>
<dbReference type="PANTHER" id="PTHR48176:SF1">
    <property type="entry name" value="DDRGK DOMAIN-CONTAINING PROTEIN 1"/>
    <property type="match status" value="1"/>
</dbReference>
<keyword evidence="3" id="KW-0472">Membrane</keyword>
<feature type="region of interest" description="Disordered" evidence="2">
    <location>
        <begin position="1068"/>
        <end position="1094"/>
    </location>
</feature>
<feature type="region of interest" description="Disordered" evidence="2">
    <location>
        <begin position="1121"/>
        <end position="1185"/>
    </location>
</feature>
<dbReference type="GO" id="GO:0044389">
    <property type="term" value="F:ubiquitin-like protein ligase binding"/>
    <property type="evidence" value="ECO:0007669"/>
    <property type="project" value="TreeGrafter"/>
</dbReference>
<evidence type="ECO:0000256" key="2">
    <source>
        <dbReference type="SAM" id="MobiDB-lite"/>
    </source>
</evidence>
<feature type="compositionally biased region" description="Low complexity" evidence="2">
    <location>
        <begin position="208"/>
        <end position="219"/>
    </location>
</feature>
<evidence type="ECO:0000256" key="1">
    <source>
        <dbReference type="SAM" id="Coils"/>
    </source>
</evidence>
<feature type="compositionally biased region" description="Polar residues" evidence="2">
    <location>
        <begin position="1068"/>
        <end position="1089"/>
    </location>
</feature>
<evidence type="ECO:0000313" key="5">
    <source>
        <dbReference type="Proteomes" id="UP000275078"/>
    </source>
</evidence>
<feature type="compositionally biased region" description="Polar residues" evidence="2">
    <location>
        <begin position="1157"/>
        <end position="1170"/>
    </location>
</feature>
<name>A0A3N4HRQ0_ASCIM</name>